<dbReference type="OrthoDB" id="5973539at2759"/>
<reference evidence="3 4" key="1">
    <citation type="journal article" date="2015" name="Sci. Rep.">
        <title>Chromosome-level genome map provides insights into diverse defense mechanisms in the medicinal fungus Ganoderma sinense.</title>
        <authorList>
            <person name="Zhu Y."/>
            <person name="Xu J."/>
            <person name="Sun C."/>
            <person name="Zhou S."/>
            <person name="Xu H."/>
            <person name="Nelson D.R."/>
            <person name="Qian J."/>
            <person name="Song J."/>
            <person name="Luo H."/>
            <person name="Xiang L."/>
            <person name="Li Y."/>
            <person name="Xu Z."/>
            <person name="Ji A."/>
            <person name="Wang L."/>
            <person name="Lu S."/>
            <person name="Hayward A."/>
            <person name="Sun W."/>
            <person name="Li X."/>
            <person name="Schwartz D.C."/>
            <person name="Wang Y."/>
            <person name="Chen S."/>
        </authorList>
    </citation>
    <scope>NUCLEOTIDE SEQUENCE [LARGE SCALE GENOMIC DNA]</scope>
    <source>
        <strain evidence="3 4">ZZ0214-1</strain>
    </source>
</reference>
<sequence>MISSAAGGNLELNAPNSPGYQFLQARALILIENKIGLVAVLPIGMAQVSSVVLSVKEGDTVKKGQEIAFFQLGGSDVVTVMVFQKDAKVDLKEWKSSPVPGKPGLCEEFTKVGTKIGTATPFQAPSHKG</sequence>
<dbReference type="GO" id="GO:0008654">
    <property type="term" value="P:phospholipid biosynthetic process"/>
    <property type="evidence" value="ECO:0007669"/>
    <property type="project" value="InterPro"/>
</dbReference>
<dbReference type="GO" id="GO:0004609">
    <property type="term" value="F:phosphatidylserine decarboxylase activity"/>
    <property type="evidence" value="ECO:0007669"/>
    <property type="project" value="InterPro"/>
</dbReference>
<dbReference type="EMBL" id="AYKW01000068">
    <property type="protein sequence ID" value="PIL23623.1"/>
    <property type="molecule type" value="Genomic_DNA"/>
</dbReference>
<keyword evidence="1" id="KW-0210">Decarboxylase</keyword>
<evidence type="ECO:0000256" key="2">
    <source>
        <dbReference type="ARBA" id="ARBA00023239"/>
    </source>
</evidence>
<organism evidence="3 4">
    <name type="scientific">Ganoderma sinense ZZ0214-1</name>
    <dbReference type="NCBI Taxonomy" id="1077348"/>
    <lineage>
        <taxon>Eukaryota</taxon>
        <taxon>Fungi</taxon>
        <taxon>Dikarya</taxon>
        <taxon>Basidiomycota</taxon>
        <taxon>Agaricomycotina</taxon>
        <taxon>Agaricomycetes</taxon>
        <taxon>Polyporales</taxon>
        <taxon>Polyporaceae</taxon>
        <taxon>Ganoderma</taxon>
    </lineage>
</organism>
<protein>
    <submittedName>
        <fullName evidence="3">Uncharacterized protein</fullName>
    </submittedName>
</protein>
<evidence type="ECO:0000313" key="4">
    <source>
        <dbReference type="Proteomes" id="UP000230002"/>
    </source>
</evidence>
<name>A0A2G8RQ47_9APHY</name>
<dbReference type="PANTHER" id="PTHR10067:SF13">
    <property type="entry name" value="PHOSPHATIDYLSERINE DECARBOXYLASE"/>
    <property type="match status" value="1"/>
</dbReference>
<dbReference type="AlphaFoldDB" id="A0A2G8RQ47"/>
<evidence type="ECO:0000256" key="1">
    <source>
        <dbReference type="ARBA" id="ARBA00022793"/>
    </source>
</evidence>
<keyword evidence="4" id="KW-1185">Reference proteome</keyword>
<gene>
    <name evidence="3" type="ORF">GSI_14936</name>
</gene>
<proteinExistence type="predicted"/>
<evidence type="ECO:0000313" key="3">
    <source>
        <dbReference type="EMBL" id="PIL23623.1"/>
    </source>
</evidence>
<dbReference type="PANTHER" id="PTHR10067">
    <property type="entry name" value="PHOSPHATIDYLSERINE DECARBOXYLASE"/>
    <property type="match status" value="1"/>
</dbReference>
<keyword evidence="2" id="KW-0456">Lyase</keyword>
<dbReference type="Pfam" id="PF02666">
    <property type="entry name" value="PS_Dcarbxylase"/>
    <property type="match status" value="1"/>
</dbReference>
<accession>A0A2G8RQ47</accession>
<dbReference type="InterPro" id="IPR003817">
    <property type="entry name" value="PS_Dcarbxylase"/>
</dbReference>
<dbReference type="STRING" id="1077348.A0A2G8RQ47"/>
<comment type="caution">
    <text evidence="3">The sequence shown here is derived from an EMBL/GenBank/DDBJ whole genome shotgun (WGS) entry which is preliminary data.</text>
</comment>
<dbReference type="Proteomes" id="UP000230002">
    <property type="component" value="Unassembled WGS sequence"/>
</dbReference>